<dbReference type="PANTHER" id="PTHR11956:SF11">
    <property type="entry name" value="ARGININE--TRNA LIGASE, MITOCHONDRIAL-RELATED"/>
    <property type="match status" value="1"/>
</dbReference>
<dbReference type="FunFam" id="1.10.730.10:FF:000006">
    <property type="entry name" value="Arginyl-tRNA synthetase 2, mitochondrial"/>
    <property type="match status" value="1"/>
</dbReference>
<evidence type="ECO:0000256" key="6">
    <source>
        <dbReference type="ARBA" id="ARBA00022917"/>
    </source>
</evidence>
<keyword evidence="6 10" id="KW-0648">Protein biosynthesis</keyword>
<protein>
    <recommendedName>
        <fullName evidence="2">arginine--tRNA ligase</fullName>
        <ecNumber evidence="2">6.1.1.19</ecNumber>
    </recommendedName>
    <alternativeName>
        <fullName evidence="8">Arginyl-tRNA synthetase</fullName>
    </alternativeName>
</protein>
<dbReference type="SUPFAM" id="SSF52374">
    <property type="entry name" value="Nucleotidylyl transferase"/>
    <property type="match status" value="1"/>
</dbReference>
<dbReference type="Pfam" id="PF03485">
    <property type="entry name" value="Arg_tRNA_synt_N"/>
    <property type="match status" value="1"/>
</dbReference>
<dbReference type="GO" id="GO:0005739">
    <property type="term" value="C:mitochondrion"/>
    <property type="evidence" value="ECO:0007669"/>
    <property type="project" value="TreeGrafter"/>
</dbReference>
<evidence type="ECO:0000256" key="3">
    <source>
        <dbReference type="ARBA" id="ARBA00022598"/>
    </source>
</evidence>
<dbReference type="EC" id="6.1.1.19" evidence="2"/>
<dbReference type="GO" id="GO:0005524">
    <property type="term" value="F:ATP binding"/>
    <property type="evidence" value="ECO:0007669"/>
    <property type="project" value="UniProtKB-KW"/>
</dbReference>
<dbReference type="HAMAP" id="MF_00123">
    <property type="entry name" value="Arg_tRNA_synth"/>
    <property type="match status" value="1"/>
</dbReference>
<dbReference type="CDD" id="cd07956">
    <property type="entry name" value="Anticodon_Ia_Arg"/>
    <property type="match status" value="1"/>
</dbReference>
<comment type="similarity">
    <text evidence="1 10">Belongs to the class-I aminoacyl-tRNA synthetase family.</text>
</comment>
<dbReference type="NCBIfam" id="TIGR00456">
    <property type="entry name" value="argS"/>
    <property type="match status" value="1"/>
</dbReference>
<dbReference type="CDD" id="cd00671">
    <property type="entry name" value="ArgRS_core"/>
    <property type="match status" value="1"/>
</dbReference>
<dbReference type="InterPro" id="IPR001412">
    <property type="entry name" value="aa-tRNA-synth_I_CS"/>
</dbReference>
<feature type="domain" description="DALR anticodon binding" evidence="11">
    <location>
        <begin position="448"/>
        <end position="565"/>
    </location>
</feature>
<dbReference type="Gene3D" id="3.40.50.620">
    <property type="entry name" value="HUPs"/>
    <property type="match status" value="1"/>
</dbReference>
<accession>A0A1R1PQ25</accession>
<evidence type="ECO:0000259" key="11">
    <source>
        <dbReference type="SMART" id="SM00836"/>
    </source>
</evidence>
<dbReference type="InterPro" id="IPR001278">
    <property type="entry name" value="Arg-tRNA-ligase"/>
</dbReference>
<dbReference type="Pfam" id="PF05746">
    <property type="entry name" value="DALR_1"/>
    <property type="match status" value="1"/>
</dbReference>
<evidence type="ECO:0000256" key="5">
    <source>
        <dbReference type="ARBA" id="ARBA00022840"/>
    </source>
</evidence>
<dbReference type="OrthoDB" id="68056at2759"/>
<comment type="catalytic activity">
    <reaction evidence="9">
        <text>tRNA(Arg) + L-arginine + ATP = L-arginyl-tRNA(Arg) + AMP + diphosphate</text>
        <dbReference type="Rhea" id="RHEA:20301"/>
        <dbReference type="Rhea" id="RHEA-COMP:9658"/>
        <dbReference type="Rhea" id="RHEA-COMP:9673"/>
        <dbReference type="ChEBI" id="CHEBI:30616"/>
        <dbReference type="ChEBI" id="CHEBI:32682"/>
        <dbReference type="ChEBI" id="CHEBI:33019"/>
        <dbReference type="ChEBI" id="CHEBI:78442"/>
        <dbReference type="ChEBI" id="CHEBI:78513"/>
        <dbReference type="ChEBI" id="CHEBI:456215"/>
        <dbReference type="EC" id="6.1.1.19"/>
    </reaction>
</comment>
<dbReference type="PROSITE" id="PS00178">
    <property type="entry name" value="AA_TRNA_LIGASE_I"/>
    <property type="match status" value="1"/>
</dbReference>
<dbReference type="InterPro" id="IPR035684">
    <property type="entry name" value="ArgRS_core"/>
</dbReference>
<dbReference type="GO" id="GO:0004814">
    <property type="term" value="F:arginine-tRNA ligase activity"/>
    <property type="evidence" value="ECO:0007669"/>
    <property type="project" value="UniProtKB-EC"/>
</dbReference>
<evidence type="ECO:0000256" key="2">
    <source>
        <dbReference type="ARBA" id="ARBA00012837"/>
    </source>
</evidence>
<evidence type="ECO:0000256" key="9">
    <source>
        <dbReference type="ARBA" id="ARBA00049339"/>
    </source>
</evidence>
<dbReference type="PANTHER" id="PTHR11956">
    <property type="entry name" value="ARGINYL-TRNA SYNTHETASE"/>
    <property type="match status" value="1"/>
</dbReference>
<dbReference type="InterPro" id="IPR014729">
    <property type="entry name" value="Rossmann-like_a/b/a_fold"/>
</dbReference>
<dbReference type="Gene3D" id="1.10.730.10">
    <property type="entry name" value="Isoleucyl-tRNA Synthetase, Domain 1"/>
    <property type="match status" value="1"/>
</dbReference>
<dbReference type="Pfam" id="PF00750">
    <property type="entry name" value="tRNA-synt_1d"/>
    <property type="match status" value="1"/>
</dbReference>
<evidence type="ECO:0000256" key="7">
    <source>
        <dbReference type="ARBA" id="ARBA00023146"/>
    </source>
</evidence>
<name>A0A1R1PQ25_ZANCU</name>
<proteinExistence type="inferred from homology"/>
<organism evidence="13 14">
    <name type="scientific">Zancudomyces culisetae</name>
    <name type="common">Gut fungus</name>
    <name type="synonym">Smittium culisetae</name>
    <dbReference type="NCBI Taxonomy" id="1213189"/>
    <lineage>
        <taxon>Eukaryota</taxon>
        <taxon>Fungi</taxon>
        <taxon>Fungi incertae sedis</taxon>
        <taxon>Zoopagomycota</taxon>
        <taxon>Kickxellomycotina</taxon>
        <taxon>Harpellomycetes</taxon>
        <taxon>Harpellales</taxon>
        <taxon>Legeriomycetaceae</taxon>
        <taxon>Zancudomyces</taxon>
    </lineage>
</organism>
<feature type="domain" description="Arginyl tRNA synthetase N-terminal" evidence="12">
    <location>
        <begin position="3"/>
        <end position="83"/>
    </location>
</feature>
<dbReference type="Proteomes" id="UP000188320">
    <property type="component" value="Unassembled WGS sequence"/>
</dbReference>
<dbReference type="InterPro" id="IPR005148">
    <property type="entry name" value="Arg-tRNA-synth_N"/>
</dbReference>
<evidence type="ECO:0000259" key="12">
    <source>
        <dbReference type="SMART" id="SM01016"/>
    </source>
</evidence>
<dbReference type="SMART" id="SM00836">
    <property type="entry name" value="DALR_1"/>
    <property type="match status" value="1"/>
</dbReference>
<dbReference type="FunFam" id="3.40.50.620:FF:000058">
    <property type="entry name" value="Mitochondrial arginyl-tRNA synthetase"/>
    <property type="match status" value="1"/>
</dbReference>
<dbReference type="Gene3D" id="3.30.1360.70">
    <property type="entry name" value="Arginyl tRNA synthetase N-terminal domain"/>
    <property type="match status" value="1"/>
</dbReference>
<comment type="caution">
    <text evidence="13">The sequence shown here is derived from an EMBL/GenBank/DDBJ whole genome shotgun (WGS) entry which is preliminary data.</text>
</comment>
<keyword evidence="3 10" id="KW-0436">Ligase</keyword>
<keyword evidence="5 10" id="KW-0067">ATP-binding</keyword>
<evidence type="ECO:0000256" key="10">
    <source>
        <dbReference type="RuleBase" id="RU363038"/>
    </source>
</evidence>
<dbReference type="InterPro" id="IPR009080">
    <property type="entry name" value="tRNAsynth_Ia_anticodon-bd"/>
</dbReference>
<dbReference type="AlphaFoldDB" id="A0A1R1PQ25"/>
<sequence>MFKEYKDAVATQLSELSGVDKQVILGAIEAPKVADHGDLAVAIPRLRIKGNPVQLAKEYAEKVKTGELITGSQAIGPFLNFSINKEKLKQAVLREVFQKREKYGENQNSAGKKVLVEFSSPNIAKPFHAGHLRSTIIGNFVANLHKANGWDTTTINYLGDWGKQYGLLAVGYTKYGNESDLERDPIQHLFDVYVKINNDATEDPTIHDQAREYFRKMEEGDEEALALWSRFRTLSIEKYKQTYDKLNIHFDVYSGESTVKEGIEVVQKRMEEKELLKDSNGAKIVDLEKFKLGVAVVRKKDGTTLYLTRDLGASYERYQTYHFDKSFYIVSSQQDQYLKQLFKIVDLMGFEYAGKMEHVNYGLVKGMSTRKGTVVFLSDILDQTTEAVHDLMKQNQSKYEQIDDPQYVAESVAVSAIVIQDLYARRIKDYTFDWSRMLSFEGDTGPYLQYAHARLCSVERKVADSVPLTSEIDYSLLSEPEAFTIIDLIAKYPDLVSSSMSTLEPCNFVQYALKLSHAVSAAWDSLWVVNQAPDVAAARLLLYVCARYTLGNTLRLLGLRPLERM</sequence>
<dbReference type="InterPro" id="IPR036695">
    <property type="entry name" value="Arg-tRNA-synth_N_sf"/>
</dbReference>
<dbReference type="SUPFAM" id="SSF55190">
    <property type="entry name" value="Arginyl-tRNA synthetase (ArgRS), N-terminal 'additional' domain"/>
    <property type="match status" value="1"/>
</dbReference>
<keyword evidence="14" id="KW-1185">Reference proteome</keyword>
<dbReference type="SUPFAM" id="SSF47323">
    <property type="entry name" value="Anticodon-binding domain of a subclass of class I aminoacyl-tRNA synthetases"/>
    <property type="match status" value="1"/>
</dbReference>
<dbReference type="EMBL" id="LSSK01000549">
    <property type="protein sequence ID" value="OMH82982.1"/>
    <property type="molecule type" value="Genomic_DNA"/>
</dbReference>
<keyword evidence="7 10" id="KW-0030">Aminoacyl-tRNA synthetase</keyword>
<dbReference type="GO" id="GO:0032543">
    <property type="term" value="P:mitochondrial translation"/>
    <property type="evidence" value="ECO:0007669"/>
    <property type="project" value="TreeGrafter"/>
</dbReference>
<dbReference type="GO" id="GO:0006420">
    <property type="term" value="P:arginyl-tRNA aminoacylation"/>
    <property type="evidence" value="ECO:0007669"/>
    <property type="project" value="InterPro"/>
</dbReference>
<evidence type="ECO:0000313" key="14">
    <source>
        <dbReference type="Proteomes" id="UP000188320"/>
    </source>
</evidence>
<reference evidence="14" key="1">
    <citation type="submission" date="2017-01" db="EMBL/GenBank/DDBJ databases">
        <authorList>
            <person name="Wang Y."/>
            <person name="White M."/>
            <person name="Kvist S."/>
            <person name="Moncalvo J.-M."/>
        </authorList>
    </citation>
    <scope>NUCLEOTIDE SEQUENCE [LARGE SCALE GENOMIC DNA]</scope>
    <source>
        <strain evidence="14">COL-18-3</strain>
    </source>
</reference>
<dbReference type="PRINTS" id="PR01038">
    <property type="entry name" value="TRNASYNTHARG"/>
</dbReference>
<evidence type="ECO:0000313" key="13">
    <source>
        <dbReference type="EMBL" id="OMH82982.1"/>
    </source>
</evidence>
<dbReference type="SMART" id="SM01016">
    <property type="entry name" value="Arg_tRNA_synt_N"/>
    <property type="match status" value="1"/>
</dbReference>
<evidence type="ECO:0000256" key="8">
    <source>
        <dbReference type="ARBA" id="ARBA00033033"/>
    </source>
</evidence>
<evidence type="ECO:0000256" key="4">
    <source>
        <dbReference type="ARBA" id="ARBA00022741"/>
    </source>
</evidence>
<gene>
    <name evidence="13" type="ORF">AX774_g3514</name>
</gene>
<dbReference type="InterPro" id="IPR008909">
    <property type="entry name" value="DALR_anticod-bd"/>
</dbReference>
<evidence type="ECO:0000256" key="1">
    <source>
        <dbReference type="ARBA" id="ARBA00005594"/>
    </source>
</evidence>
<keyword evidence="4 10" id="KW-0547">Nucleotide-binding</keyword>